<sequence>MQNNSVPNRLIDTVEIEKLYAFTDKHFVPYYDLQTELVDHLANAIEAQWLINPNLSFEDALALEFKKFGVFGFTTIVEERQAALSKYYWGKIFREFATFFRFPKIVLMLIMTGILYRTLLLSSYNNYIILALFGIMGIIEITAGYQWYRKIHHQQKVTEKKWLLHDIIRNIYIMVPVMLFANSLNFLFKMAVNGTYGHWQIVIFTIIMVPLGFLEYVRIVKMPVLIDQEMARIVKNHQFVK</sequence>
<keyword evidence="1" id="KW-0472">Membrane</keyword>
<evidence type="ECO:0000313" key="3">
    <source>
        <dbReference type="Proteomes" id="UP000307507"/>
    </source>
</evidence>
<protein>
    <submittedName>
        <fullName evidence="2">Uncharacterized protein</fullName>
    </submittedName>
</protein>
<dbReference type="Proteomes" id="UP000307507">
    <property type="component" value="Unassembled WGS sequence"/>
</dbReference>
<comment type="caution">
    <text evidence="2">The sequence shown here is derived from an EMBL/GenBank/DDBJ whole genome shotgun (WGS) entry which is preliminary data.</text>
</comment>
<feature type="transmembrane region" description="Helical" evidence="1">
    <location>
        <begin position="198"/>
        <end position="217"/>
    </location>
</feature>
<feature type="transmembrane region" description="Helical" evidence="1">
    <location>
        <begin position="128"/>
        <end position="148"/>
    </location>
</feature>
<dbReference type="EMBL" id="SSNZ01000011">
    <property type="protein sequence ID" value="THF47628.1"/>
    <property type="molecule type" value="Genomic_DNA"/>
</dbReference>
<evidence type="ECO:0000256" key="1">
    <source>
        <dbReference type="SAM" id="Phobius"/>
    </source>
</evidence>
<feature type="transmembrane region" description="Helical" evidence="1">
    <location>
        <begin position="169"/>
        <end position="192"/>
    </location>
</feature>
<dbReference type="AlphaFoldDB" id="A0A4S3ZQ22"/>
<gene>
    <name evidence="2" type="ORF">E6C50_16250</name>
</gene>
<evidence type="ECO:0000313" key="2">
    <source>
        <dbReference type="EMBL" id="THF47628.1"/>
    </source>
</evidence>
<proteinExistence type="predicted"/>
<name>A0A4S3ZQ22_9FLAO</name>
<keyword evidence="1" id="KW-1133">Transmembrane helix</keyword>
<accession>A0A4S3ZQ22</accession>
<keyword evidence="3" id="KW-1185">Reference proteome</keyword>
<dbReference type="RefSeq" id="WP_136404302.1">
    <property type="nucleotide sequence ID" value="NZ_SSNZ01000011.1"/>
</dbReference>
<dbReference type="OrthoDB" id="662673at2"/>
<organism evidence="2 3">
    <name type="scientific">Flavobacterium supellecticarium</name>
    <dbReference type="NCBI Taxonomy" id="2565924"/>
    <lineage>
        <taxon>Bacteria</taxon>
        <taxon>Pseudomonadati</taxon>
        <taxon>Bacteroidota</taxon>
        <taxon>Flavobacteriia</taxon>
        <taxon>Flavobacteriales</taxon>
        <taxon>Flavobacteriaceae</taxon>
        <taxon>Flavobacterium</taxon>
    </lineage>
</organism>
<keyword evidence="1" id="KW-0812">Transmembrane</keyword>
<feature type="transmembrane region" description="Helical" evidence="1">
    <location>
        <begin position="96"/>
        <end position="116"/>
    </location>
</feature>
<reference evidence="2 3" key="1">
    <citation type="submission" date="2019-04" db="EMBL/GenBank/DDBJ databases">
        <title>Flavobacterium sp. nov. isolated from construction timber.</title>
        <authorList>
            <person name="Lin S.-Y."/>
            <person name="Chang C.-T."/>
            <person name="Young C.-C."/>
        </authorList>
    </citation>
    <scope>NUCLEOTIDE SEQUENCE [LARGE SCALE GENOMIC DNA]</scope>
    <source>
        <strain evidence="2 3">CC-CTC003</strain>
    </source>
</reference>